<dbReference type="Proteomes" id="UP001596016">
    <property type="component" value="Unassembled WGS sequence"/>
</dbReference>
<evidence type="ECO:0000313" key="3">
    <source>
        <dbReference type="Proteomes" id="UP001596016"/>
    </source>
</evidence>
<gene>
    <name evidence="2" type="ORF">ACFPLB_16535</name>
</gene>
<sequence length="158" mass="17821">MSSRTFSKVSPALWRPGRFLSLPTSDTKLLYVYFLTCEHMNSAGCFRLPDGYACADLGWSADTYHAERERLVEAGLIDFDADCSVVYVERWFKHNPPMNSKHAAGTRRIIEGIESDRIREKVEADFTATQEPAATVHPFDTPSTHSRLTGTNFMRGGR</sequence>
<proteinExistence type="predicted"/>
<feature type="compositionally biased region" description="Polar residues" evidence="1">
    <location>
        <begin position="141"/>
        <end position="152"/>
    </location>
</feature>
<evidence type="ECO:0000256" key="1">
    <source>
        <dbReference type="SAM" id="MobiDB-lite"/>
    </source>
</evidence>
<name>A0ABW0H392_9HYPH</name>
<accession>A0ABW0H392</accession>
<organism evidence="2 3">
    <name type="scientific">Aquamicrobium segne</name>
    <dbReference type="NCBI Taxonomy" id="469547"/>
    <lineage>
        <taxon>Bacteria</taxon>
        <taxon>Pseudomonadati</taxon>
        <taxon>Pseudomonadota</taxon>
        <taxon>Alphaproteobacteria</taxon>
        <taxon>Hyphomicrobiales</taxon>
        <taxon>Phyllobacteriaceae</taxon>
        <taxon>Aquamicrobium</taxon>
    </lineage>
</organism>
<reference evidence="3" key="1">
    <citation type="journal article" date="2019" name="Int. J. Syst. Evol. Microbiol.">
        <title>The Global Catalogue of Microorganisms (GCM) 10K type strain sequencing project: providing services to taxonomists for standard genome sequencing and annotation.</title>
        <authorList>
            <consortium name="The Broad Institute Genomics Platform"/>
            <consortium name="The Broad Institute Genome Sequencing Center for Infectious Disease"/>
            <person name="Wu L."/>
            <person name="Ma J."/>
        </authorList>
    </citation>
    <scope>NUCLEOTIDE SEQUENCE [LARGE SCALE GENOMIC DNA]</scope>
    <source>
        <strain evidence="3">CGMCC 4.1415</strain>
    </source>
</reference>
<keyword evidence="3" id="KW-1185">Reference proteome</keyword>
<protein>
    <submittedName>
        <fullName evidence="2">Uncharacterized protein</fullName>
    </submittedName>
</protein>
<evidence type="ECO:0000313" key="2">
    <source>
        <dbReference type="EMBL" id="MFC5387567.1"/>
    </source>
</evidence>
<comment type="caution">
    <text evidence="2">The sequence shown here is derived from an EMBL/GenBank/DDBJ whole genome shotgun (WGS) entry which is preliminary data.</text>
</comment>
<dbReference type="RefSeq" id="WP_378231700.1">
    <property type="nucleotide sequence ID" value="NZ_JBHSLL010000059.1"/>
</dbReference>
<feature type="region of interest" description="Disordered" evidence="1">
    <location>
        <begin position="138"/>
        <end position="158"/>
    </location>
</feature>
<dbReference type="EMBL" id="JBHSLL010000059">
    <property type="protein sequence ID" value="MFC5387567.1"/>
    <property type="molecule type" value="Genomic_DNA"/>
</dbReference>